<organism evidence="2 3">
    <name type="scientific">Colwellia psychrerythraea</name>
    <name type="common">Vibrio psychroerythus</name>
    <dbReference type="NCBI Taxonomy" id="28229"/>
    <lineage>
        <taxon>Bacteria</taxon>
        <taxon>Pseudomonadati</taxon>
        <taxon>Pseudomonadota</taxon>
        <taxon>Gammaproteobacteria</taxon>
        <taxon>Alteromonadales</taxon>
        <taxon>Colwelliaceae</taxon>
        <taxon>Colwellia</taxon>
    </lineage>
</organism>
<dbReference type="GO" id="GO:0016740">
    <property type="term" value="F:transferase activity"/>
    <property type="evidence" value="ECO:0007669"/>
    <property type="project" value="UniProtKB-KW"/>
</dbReference>
<accession>A0A099KE27</accession>
<evidence type="ECO:0000313" key="3">
    <source>
        <dbReference type="Proteomes" id="UP000029868"/>
    </source>
</evidence>
<reference evidence="2 3" key="1">
    <citation type="submission" date="2014-08" db="EMBL/GenBank/DDBJ databases">
        <title>Genomic and Phenotypic Diversity of Colwellia psychrerythraea strains from Disparate Marine Basins.</title>
        <authorList>
            <person name="Techtmann S.M."/>
            <person name="Stelling S.C."/>
            <person name="Utturkar S.M."/>
            <person name="Alshibli N."/>
            <person name="Harris A."/>
            <person name="Brown S.D."/>
            <person name="Hazen T.C."/>
        </authorList>
    </citation>
    <scope>NUCLEOTIDE SEQUENCE [LARGE SCALE GENOMIC DNA]</scope>
    <source>
        <strain evidence="2 3">GAB14E</strain>
    </source>
</reference>
<sequence>MKTSKTYAPRWYNTYAIHFFRLVITRILPVSWFRAPLPALKERKAVDGFFELEIVSHCWGYSNMLTYQLSSFVNFPPTKCALTVTVFYAKEDGKSQAVLDFFSKKSVANVTWNFQVLSKGKLFRRGIGRNMVARATKADWLWFTDCDIIFHKNCLDSLAEQLQGKRESLYYPQQERTTEMLAQDDPMLRQDSEPQLVDIDADGFSLHSRDKAKGAFQIVHGDVARAIGYCEKLKMFQTEDERWRKTYEDTAFKWLISSEGIPLDIAGVFQIRHVQKGRYTKDSNVSRVRSKIRRLQE</sequence>
<dbReference type="EMBL" id="JQEC01000057">
    <property type="protein sequence ID" value="KGJ89009.1"/>
    <property type="molecule type" value="Genomic_DNA"/>
</dbReference>
<proteinExistence type="predicted"/>
<dbReference type="RefSeq" id="WP_033083930.1">
    <property type="nucleotide sequence ID" value="NZ_JQEC01000057.1"/>
</dbReference>
<evidence type="ECO:0000259" key="1">
    <source>
        <dbReference type="Pfam" id="PF00535"/>
    </source>
</evidence>
<dbReference type="PATRIC" id="fig|28229.3.peg.3976"/>
<dbReference type="InterPro" id="IPR001173">
    <property type="entry name" value="Glyco_trans_2-like"/>
</dbReference>
<dbReference type="InterPro" id="IPR029044">
    <property type="entry name" value="Nucleotide-diphossugar_trans"/>
</dbReference>
<dbReference type="AlphaFoldDB" id="A0A099KE27"/>
<dbReference type="Gene3D" id="3.90.550.10">
    <property type="entry name" value="Spore Coat Polysaccharide Biosynthesis Protein SpsA, Chain A"/>
    <property type="match status" value="1"/>
</dbReference>
<dbReference type="Pfam" id="PF00535">
    <property type="entry name" value="Glycos_transf_2"/>
    <property type="match status" value="1"/>
</dbReference>
<feature type="domain" description="Glycosyltransferase 2-like" evidence="1">
    <location>
        <begin position="110"/>
        <end position="187"/>
    </location>
</feature>
<evidence type="ECO:0000313" key="2">
    <source>
        <dbReference type="EMBL" id="KGJ89009.1"/>
    </source>
</evidence>
<protein>
    <submittedName>
        <fullName evidence="2">Glycosyl transferase family 2</fullName>
    </submittedName>
</protein>
<keyword evidence="2" id="KW-0808">Transferase</keyword>
<dbReference type="SUPFAM" id="SSF53448">
    <property type="entry name" value="Nucleotide-diphospho-sugar transferases"/>
    <property type="match status" value="1"/>
</dbReference>
<dbReference type="OrthoDB" id="5757975at2"/>
<comment type="caution">
    <text evidence="2">The sequence shown here is derived from an EMBL/GenBank/DDBJ whole genome shotgun (WGS) entry which is preliminary data.</text>
</comment>
<dbReference type="Proteomes" id="UP000029868">
    <property type="component" value="Unassembled WGS sequence"/>
</dbReference>
<name>A0A099KE27_COLPS</name>
<gene>
    <name evidence="2" type="ORF">GAB14E_4005</name>
</gene>